<evidence type="ECO:0000313" key="7">
    <source>
        <dbReference type="Proteomes" id="UP000546252"/>
    </source>
</evidence>
<accession>A0A0W8ICD3</accession>
<dbReference type="STRING" id="317018.AVL63_13120"/>
<comment type="caution">
    <text evidence="4">The sequence shown here is derived from an EMBL/GenBank/DDBJ whole genome shotgun (WGS) entry which is preliminary data.</text>
</comment>
<proteinExistence type="predicted"/>
<name>A0A0W8ICD3_9MICC</name>
<evidence type="ECO:0000256" key="2">
    <source>
        <dbReference type="SAM" id="MobiDB-lite"/>
    </source>
</evidence>
<reference evidence="6" key="1">
    <citation type="submission" date="2015-12" db="EMBL/GenBank/DDBJ databases">
        <authorList>
            <person name="Nair G.R."/>
            <person name="Kaur G."/>
            <person name="Mayilraj S."/>
        </authorList>
    </citation>
    <scope>NUCLEOTIDE SEQUENCE [LARGE SCALE GENOMIC DNA]</scope>
    <source>
        <strain evidence="6">CD08_7</strain>
    </source>
</reference>
<feature type="region of interest" description="Disordered" evidence="2">
    <location>
        <begin position="408"/>
        <end position="433"/>
    </location>
</feature>
<dbReference type="RefSeq" id="WP_058889595.1">
    <property type="nucleotide sequence ID" value="NZ_BAAAKT010000004.1"/>
</dbReference>
<dbReference type="InterPro" id="IPR037069">
    <property type="entry name" value="AcylCoA_DH/ox_N_sf"/>
</dbReference>
<dbReference type="OrthoDB" id="571684at2"/>
<gene>
    <name evidence="4" type="ORF">AVL63_13120</name>
    <name evidence="5" type="ORF">HNR24_002348</name>
</gene>
<evidence type="ECO:0000259" key="3">
    <source>
        <dbReference type="Pfam" id="PF08028"/>
    </source>
</evidence>
<dbReference type="Proteomes" id="UP000054023">
    <property type="component" value="Unassembled WGS sequence"/>
</dbReference>
<dbReference type="InterPro" id="IPR046373">
    <property type="entry name" value="Acyl-CoA_Oxase/DH_mid-dom_sf"/>
</dbReference>
<feature type="domain" description="Acyl-CoA dehydrogenase C-terminal" evidence="3">
    <location>
        <begin position="247"/>
        <end position="382"/>
    </location>
</feature>
<dbReference type="Pfam" id="PF08028">
    <property type="entry name" value="Acyl-CoA_dh_2"/>
    <property type="match status" value="1"/>
</dbReference>
<dbReference type="InterPro" id="IPR050741">
    <property type="entry name" value="Acyl-CoA_dehydrogenase"/>
</dbReference>
<organism evidence="4 6">
    <name type="scientific">Nesterenkonia jeotgali</name>
    <dbReference type="NCBI Taxonomy" id="317018"/>
    <lineage>
        <taxon>Bacteria</taxon>
        <taxon>Bacillati</taxon>
        <taxon>Actinomycetota</taxon>
        <taxon>Actinomycetes</taxon>
        <taxon>Micrococcales</taxon>
        <taxon>Micrococcaceae</taxon>
        <taxon>Nesterenkonia</taxon>
    </lineage>
</organism>
<dbReference type="PANTHER" id="PTHR48083">
    <property type="entry name" value="MEDIUM-CHAIN SPECIFIC ACYL-COA DEHYDROGENASE, MITOCHONDRIAL-RELATED"/>
    <property type="match status" value="1"/>
</dbReference>
<dbReference type="Gene3D" id="1.10.540.10">
    <property type="entry name" value="Acyl-CoA dehydrogenase/oxidase, N-terminal domain"/>
    <property type="match status" value="1"/>
</dbReference>
<dbReference type="PIRSF" id="PIRSF016578">
    <property type="entry name" value="HsaA"/>
    <property type="match status" value="1"/>
</dbReference>
<dbReference type="AlphaFoldDB" id="A0A0W8ICD3"/>
<evidence type="ECO:0000313" key="6">
    <source>
        <dbReference type="Proteomes" id="UP000054023"/>
    </source>
</evidence>
<evidence type="ECO:0000313" key="4">
    <source>
        <dbReference type="EMBL" id="KUG57576.1"/>
    </source>
</evidence>
<dbReference type="GO" id="GO:0016712">
    <property type="term" value="F:oxidoreductase activity, acting on paired donors, with incorporation or reduction of molecular oxygen, reduced flavin or flavoprotein as one donor, and incorporation of one atom of oxygen"/>
    <property type="evidence" value="ECO:0007669"/>
    <property type="project" value="TreeGrafter"/>
</dbReference>
<dbReference type="Gene3D" id="2.40.110.10">
    <property type="entry name" value="Butyryl-CoA Dehydrogenase, subunit A, domain 2"/>
    <property type="match status" value="1"/>
</dbReference>
<dbReference type="InterPro" id="IPR009100">
    <property type="entry name" value="AcylCoA_DH/oxidase_NM_dom_sf"/>
</dbReference>
<protein>
    <submittedName>
        <fullName evidence="5">Alkylation response protein AidB-like acyl-CoA dehydrogenase</fullName>
    </submittedName>
</protein>
<reference evidence="5 7" key="3">
    <citation type="submission" date="2020-08" db="EMBL/GenBank/DDBJ databases">
        <title>Sequencing the genomes of 1000 actinobacteria strains.</title>
        <authorList>
            <person name="Klenk H.-P."/>
        </authorList>
    </citation>
    <scope>NUCLEOTIDE SEQUENCE [LARGE SCALE GENOMIC DNA]</scope>
    <source>
        <strain evidence="5 7">DSM 19081</strain>
    </source>
</reference>
<dbReference type="InterPro" id="IPR036250">
    <property type="entry name" value="AcylCo_DH-like_C"/>
</dbReference>
<keyword evidence="1" id="KW-0560">Oxidoreductase</keyword>
<dbReference type="EMBL" id="JACJIH010000001">
    <property type="protein sequence ID" value="MBA8922415.1"/>
    <property type="molecule type" value="Genomic_DNA"/>
</dbReference>
<dbReference type="SUPFAM" id="SSF47203">
    <property type="entry name" value="Acyl-CoA dehydrogenase C-terminal domain-like"/>
    <property type="match status" value="1"/>
</dbReference>
<reference evidence="4" key="2">
    <citation type="submission" date="2015-12" db="EMBL/GenBank/DDBJ databases">
        <authorList>
            <person name="Shamseldin A."/>
            <person name="Moawad H."/>
            <person name="Abd El-Rahim W.M."/>
            <person name="Sadowsky M.J."/>
        </authorList>
    </citation>
    <scope>NUCLEOTIDE SEQUENCE [LARGE SCALE GENOMIC DNA]</scope>
    <source>
        <strain evidence="4">CD08_7</strain>
    </source>
</reference>
<dbReference type="Gene3D" id="1.20.140.10">
    <property type="entry name" value="Butyryl-CoA Dehydrogenase, subunit A, domain 3"/>
    <property type="match status" value="1"/>
</dbReference>
<evidence type="ECO:0000256" key="1">
    <source>
        <dbReference type="ARBA" id="ARBA00023002"/>
    </source>
</evidence>
<evidence type="ECO:0000313" key="5">
    <source>
        <dbReference type="EMBL" id="MBA8922415.1"/>
    </source>
</evidence>
<dbReference type="GO" id="GO:0005737">
    <property type="term" value="C:cytoplasm"/>
    <property type="evidence" value="ECO:0007669"/>
    <property type="project" value="TreeGrafter"/>
</dbReference>
<sequence>MTLDHPGVHADAIPSYQELSGRYSEVFHRIAQGALEREQGRILPFEQVEWLRHAGFGALRVPRDLGGEGVPAPTLFRLLIDLAQSDPHVAHLWRGHFAFLESHLSSADPERRSFWAQQVVEHRAIIGNAQSEQGIESWEKQTTTLSRGSDGTLRLDGKKFYSTGTLFADWVNVTARFGSEFASFPVRTDAPGLVRIDDWDGFGQRLTGTGTTTFDQVPVEETHLTIHAADQRPITHMIGFYQLHLLAVLAGIGRRAVDDVVAHIQSSTRRPLGAPAGATPASDPLNQAVIGRASAKVKAVQASVLDAATDIELAWQARHRNEDAEGAADRANLSVYQAQVVAIPLVLEATTSIFDATGASSTSVSKLLDRHWRNARTISSHNPLPRKEQWVGGYELLGTLAYPWQFRDSPLAEQPQQQDEDARGSCRASSLTD</sequence>
<dbReference type="PANTHER" id="PTHR48083:SF19">
    <property type="entry name" value="FLAVIN-DEPENDENT MONOOXYGENASE, OXYGENASE SUBUNIT HSAA"/>
    <property type="match status" value="1"/>
</dbReference>
<dbReference type="EMBL" id="LQBM01000005">
    <property type="protein sequence ID" value="KUG57576.1"/>
    <property type="molecule type" value="Genomic_DNA"/>
</dbReference>
<dbReference type="SUPFAM" id="SSF56645">
    <property type="entry name" value="Acyl-CoA dehydrogenase NM domain-like"/>
    <property type="match status" value="1"/>
</dbReference>
<dbReference type="Proteomes" id="UP000546252">
    <property type="component" value="Unassembled WGS sequence"/>
</dbReference>
<dbReference type="GO" id="GO:0003995">
    <property type="term" value="F:acyl-CoA dehydrogenase activity"/>
    <property type="evidence" value="ECO:0007669"/>
    <property type="project" value="TreeGrafter"/>
</dbReference>
<keyword evidence="6" id="KW-1185">Reference proteome</keyword>
<dbReference type="InterPro" id="IPR013107">
    <property type="entry name" value="Acyl-CoA_DH_C"/>
</dbReference>
<dbReference type="GO" id="GO:0050660">
    <property type="term" value="F:flavin adenine dinucleotide binding"/>
    <property type="evidence" value="ECO:0007669"/>
    <property type="project" value="InterPro"/>
</dbReference>
<dbReference type="GO" id="GO:0033539">
    <property type="term" value="P:fatty acid beta-oxidation using acyl-CoA dehydrogenase"/>
    <property type="evidence" value="ECO:0007669"/>
    <property type="project" value="TreeGrafter"/>
</dbReference>